<dbReference type="EMBL" id="VSSQ01065027">
    <property type="protein sequence ID" value="MPN17824.1"/>
    <property type="molecule type" value="Genomic_DNA"/>
</dbReference>
<keyword evidence="4" id="KW-0411">Iron-sulfur</keyword>
<accession>A0A645G111</accession>
<evidence type="ECO:0008006" key="6">
    <source>
        <dbReference type="Google" id="ProtNLM"/>
    </source>
</evidence>
<keyword evidence="2" id="KW-0560">Oxidoreductase</keyword>
<gene>
    <name evidence="5" type="ORF">SDC9_165179</name>
</gene>
<comment type="caution">
    <text evidence="5">The sequence shown here is derived from an EMBL/GenBank/DDBJ whole genome shotgun (WGS) entry which is preliminary data.</text>
</comment>
<reference evidence="5" key="1">
    <citation type="submission" date="2019-08" db="EMBL/GenBank/DDBJ databases">
        <authorList>
            <person name="Kucharzyk K."/>
            <person name="Murdoch R.W."/>
            <person name="Higgins S."/>
            <person name="Loffler F."/>
        </authorList>
    </citation>
    <scope>NUCLEOTIDE SEQUENCE</scope>
</reference>
<organism evidence="5">
    <name type="scientific">bioreactor metagenome</name>
    <dbReference type="NCBI Taxonomy" id="1076179"/>
    <lineage>
        <taxon>unclassified sequences</taxon>
        <taxon>metagenomes</taxon>
        <taxon>ecological metagenomes</taxon>
    </lineage>
</organism>
<dbReference type="PANTHER" id="PTHR43498:SF1">
    <property type="entry name" value="COB--COM HETERODISULFIDE REDUCTASE IRON-SULFUR SUBUNIT A"/>
    <property type="match status" value="1"/>
</dbReference>
<keyword evidence="3" id="KW-0408">Iron</keyword>
<sequence>MMYALGKKSCLGENLSFEIHTGAALSEPRNIWLRKDLSEKLFPEARTDKELLEALTYRGLSGKKVSRFVQDTHRILRESLKIEYESGRSDRTRYFPLKLPLMPQFRKTYCIEGDYVLADDQNNLHFEDSIGMLPDWRKSGPVWEIPFRSLYSRRMGGLLAAGRCTAASGDAWEITRVIPSAAMTGQVAGLAAAMSIEQGKEPWELEVADLQKRLRKLGFKLHLGEIGL</sequence>
<dbReference type="Pfam" id="PF12831">
    <property type="entry name" value="FAD_oxidored"/>
    <property type="match status" value="1"/>
</dbReference>
<evidence type="ECO:0000256" key="2">
    <source>
        <dbReference type="ARBA" id="ARBA00023002"/>
    </source>
</evidence>
<evidence type="ECO:0000313" key="5">
    <source>
        <dbReference type="EMBL" id="MPN17824.1"/>
    </source>
</evidence>
<evidence type="ECO:0000256" key="1">
    <source>
        <dbReference type="ARBA" id="ARBA00022723"/>
    </source>
</evidence>
<name>A0A645G111_9ZZZZ</name>
<dbReference type="AlphaFoldDB" id="A0A645G111"/>
<evidence type="ECO:0000256" key="4">
    <source>
        <dbReference type="ARBA" id="ARBA00023014"/>
    </source>
</evidence>
<dbReference type="GO" id="GO:0046872">
    <property type="term" value="F:metal ion binding"/>
    <property type="evidence" value="ECO:0007669"/>
    <property type="project" value="UniProtKB-KW"/>
</dbReference>
<proteinExistence type="predicted"/>
<keyword evidence="1" id="KW-0479">Metal-binding</keyword>
<evidence type="ECO:0000256" key="3">
    <source>
        <dbReference type="ARBA" id="ARBA00023004"/>
    </source>
</evidence>
<protein>
    <recommendedName>
        <fullName evidence="6">FAD-dependent oxidoreductase</fullName>
    </recommendedName>
</protein>
<dbReference type="GO" id="GO:0016491">
    <property type="term" value="F:oxidoreductase activity"/>
    <property type="evidence" value="ECO:0007669"/>
    <property type="project" value="UniProtKB-KW"/>
</dbReference>
<dbReference type="GO" id="GO:0051536">
    <property type="term" value="F:iron-sulfur cluster binding"/>
    <property type="evidence" value="ECO:0007669"/>
    <property type="project" value="UniProtKB-KW"/>
</dbReference>
<dbReference type="InterPro" id="IPR039650">
    <property type="entry name" value="HdrA-like"/>
</dbReference>
<dbReference type="PANTHER" id="PTHR43498">
    <property type="entry name" value="FERREDOXIN:COB-COM HETERODISULFIDE REDUCTASE SUBUNIT A"/>
    <property type="match status" value="1"/>
</dbReference>